<reference evidence="1 2" key="1">
    <citation type="journal article" date="2022" name="New Phytol.">
        <title>Ecological generalism drives hyperdiversity of secondary metabolite gene clusters in xylarialean endophytes.</title>
        <authorList>
            <person name="Franco M.E.E."/>
            <person name="Wisecaver J.H."/>
            <person name="Arnold A.E."/>
            <person name="Ju Y.M."/>
            <person name="Slot J.C."/>
            <person name="Ahrendt S."/>
            <person name="Moore L.P."/>
            <person name="Eastman K.E."/>
            <person name="Scott K."/>
            <person name="Konkel Z."/>
            <person name="Mondo S.J."/>
            <person name="Kuo A."/>
            <person name="Hayes R.D."/>
            <person name="Haridas S."/>
            <person name="Andreopoulos B."/>
            <person name="Riley R."/>
            <person name="LaButti K."/>
            <person name="Pangilinan J."/>
            <person name="Lipzen A."/>
            <person name="Amirebrahimi M."/>
            <person name="Yan J."/>
            <person name="Adam C."/>
            <person name="Keymanesh K."/>
            <person name="Ng V."/>
            <person name="Louie K."/>
            <person name="Northen T."/>
            <person name="Drula E."/>
            <person name="Henrissat B."/>
            <person name="Hsieh H.M."/>
            <person name="Youens-Clark K."/>
            <person name="Lutzoni F."/>
            <person name="Miadlikowska J."/>
            <person name="Eastwood D.C."/>
            <person name="Hamelin R.C."/>
            <person name="Grigoriev I.V."/>
            <person name="U'Ren J.M."/>
        </authorList>
    </citation>
    <scope>NUCLEOTIDE SEQUENCE [LARGE SCALE GENOMIC DNA]</scope>
    <source>
        <strain evidence="1 2">CBS 119005</strain>
    </source>
</reference>
<gene>
    <name evidence="1" type="ORF">F4820DRAFT_37902</name>
</gene>
<organism evidence="1 2">
    <name type="scientific">Hypoxylon rubiginosum</name>
    <dbReference type="NCBI Taxonomy" id="110542"/>
    <lineage>
        <taxon>Eukaryota</taxon>
        <taxon>Fungi</taxon>
        <taxon>Dikarya</taxon>
        <taxon>Ascomycota</taxon>
        <taxon>Pezizomycotina</taxon>
        <taxon>Sordariomycetes</taxon>
        <taxon>Xylariomycetidae</taxon>
        <taxon>Xylariales</taxon>
        <taxon>Hypoxylaceae</taxon>
        <taxon>Hypoxylon</taxon>
    </lineage>
</organism>
<sequence length="431" mass="45817">MNRLPETNTGVVTSWIPIPTAHPSQPGCESLLWKYVPNVLAAWDPGYGIDVSTDVTCLPKPVTTWWLQDRFGPIKETVLSIGPVTCPQDYYTATLSKKDASSTFVACCPFNYSFVRFMAPGGTGQCTSQVNEGSVVTYAVDDNGWKTTSSSVSQATTAAAIPVNGWIFAATETDSATASTTASPNSCDAAISEALANTITQGNSTCDDASGSRISAGAAAGIGIGVSVGFTGLMALGAALLMMYRTRKAAHKRPPAAHIAEFANSGGKDADTGAQAFPTYSPVPRETPSPSERPQYHQPYGRDVWDSSTPCLPPPPPPPPLSQSDTHAHARTVPHGEMEGTTLQAIDGRTRRRMEIEGSPIQNADSRSIGSGVTGAIHQDADEEIRRRMELEGEFDRNVKVALTSPWLATARAVPRPSTSSQSQSQYHPPY</sequence>
<comment type="caution">
    <text evidence="1">The sequence shown here is derived from an EMBL/GenBank/DDBJ whole genome shotgun (WGS) entry which is preliminary data.</text>
</comment>
<proteinExistence type="predicted"/>
<protein>
    <submittedName>
        <fullName evidence="1">Uncharacterized protein</fullName>
    </submittedName>
</protein>
<dbReference type="EMBL" id="MU393535">
    <property type="protein sequence ID" value="KAI4862043.1"/>
    <property type="molecule type" value="Genomic_DNA"/>
</dbReference>
<evidence type="ECO:0000313" key="1">
    <source>
        <dbReference type="EMBL" id="KAI4862043.1"/>
    </source>
</evidence>
<accession>A0ACB9YRR0</accession>
<dbReference type="Proteomes" id="UP001497700">
    <property type="component" value="Unassembled WGS sequence"/>
</dbReference>
<evidence type="ECO:0000313" key="2">
    <source>
        <dbReference type="Proteomes" id="UP001497700"/>
    </source>
</evidence>
<name>A0ACB9YRR0_9PEZI</name>
<keyword evidence="2" id="KW-1185">Reference proteome</keyword>